<proteinExistence type="predicted"/>
<dbReference type="InterPro" id="IPR030678">
    <property type="entry name" value="Peptide/Ni-bd"/>
</dbReference>
<evidence type="ECO:0000313" key="3">
    <source>
        <dbReference type="EMBL" id="GAA5015106.1"/>
    </source>
</evidence>
<dbReference type="EMBL" id="BAABKB010000013">
    <property type="protein sequence ID" value="GAA5015106.1"/>
    <property type="molecule type" value="Genomic_DNA"/>
</dbReference>
<dbReference type="PANTHER" id="PTHR30290">
    <property type="entry name" value="PERIPLASMIC BINDING COMPONENT OF ABC TRANSPORTER"/>
    <property type="match status" value="1"/>
</dbReference>
<dbReference type="PIRSF" id="PIRSF002741">
    <property type="entry name" value="MppA"/>
    <property type="match status" value="1"/>
</dbReference>
<dbReference type="InterPro" id="IPR000914">
    <property type="entry name" value="SBP_5_dom"/>
</dbReference>
<dbReference type="Pfam" id="PF00496">
    <property type="entry name" value="SBP_bac_5"/>
    <property type="match status" value="1"/>
</dbReference>
<dbReference type="PROSITE" id="PS51257">
    <property type="entry name" value="PROKAR_LIPOPROTEIN"/>
    <property type="match status" value="1"/>
</dbReference>
<organism evidence="3 4">
    <name type="scientific">Streptomyces siamensis</name>
    <dbReference type="NCBI Taxonomy" id="1274986"/>
    <lineage>
        <taxon>Bacteria</taxon>
        <taxon>Bacillati</taxon>
        <taxon>Actinomycetota</taxon>
        <taxon>Actinomycetes</taxon>
        <taxon>Kitasatosporales</taxon>
        <taxon>Streptomycetaceae</taxon>
        <taxon>Streptomyces</taxon>
    </lineage>
</organism>
<evidence type="ECO:0000313" key="4">
    <source>
        <dbReference type="Proteomes" id="UP001501759"/>
    </source>
</evidence>
<dbReference type="Gene3D" id="3.90.76.10">
    <property type="entry name" value="Dipeptide-binding Protein, Domain 1"/>
    <property type="match status" value="1"/>
</dbReference>
<gene>
    <name evidence="3" type="ORF">GCM10023335_39510</name>
</gene>
<dbReference type="Proteomes" id="UP001501759">
    <property type="component" value="Unassembled WGS sequence"/>
</dbReference>
<dbReference type="Gene3D" id="3.40.190.10">
    <property type="entry name" value="Periplasmic binding protein-like II"/>
    <property type="match status" value="1"/>
</dbReference>
<accession>A0ABP9IZ99</accession>
<keyword evidence="4" id="KW-1185">Reference proteome</keyword>
<evidence type="ECO:0000256" key="1">
    <source>
        <dbReference type="SAM" id="SignalP"/>
    </source>
</evidence>
<name>A0ABP9IZ99_9ACTN</name>
<evidence type="ECO:0000259" key="2">
    <source>
        <dbReference type="Pfam" id="PF00496"/>
    </source>
</evidence>
<dbReference type="RefSeq" id="WP_345650454.1">
    <property type="nucleotide sequence ID" value="NZ_BAABKB010000013.1"/>
</dbReference>
<keyword evidence="1" id="KW-0732">Signal</keyword>
<protein>
    <submittedName>
        <fullName evidence="3">ABC transporter family substrate-binding protein</fullName>
    </submittedName>
</protein>
<feature type="signal peptide" evidence="1">
    <location>
        <begin position="1"/>
        <end position="28"/>
    </location>
</feature>
<dbReference type="InterPro" id="IPR039424">
    <property type="entry name" value="SBP_5"/>
</dbReference>
<sequence>MGRLRRVWLGFGLAMTVLLAGCTSSGGAHPDGGTPSKPVEFGTQDINARPASELRKGGTFTLATPQWATQYNYNQTDGAVDQVAQIDSLVEPVLFHLDAKGVPHANPDYLASATLTSSSPQTVTYRLNPKARWSDGRPLSATDFEAQWRALGTGDERYNIADPSGYDRIEEVRQGAGPHEVKVVFRTPYADWQRLFTPLFPAAAIGTPEQFNKGWVNRIPVTAGPFRIASIDRTEQTVTAVPDPHWWGTPPRLDKVIFRTLLPAAAQQAYLNGEIDAVNAATTEDYGKLKGAKNSDIRIGSAWDEVHVSLNGAGGPLSDIDVRHAVQRAVNRQALADVAAEGLPVGVPLLGNHIFMTNQPGYVDHSAPWGKYDLAEAGRILDRAGWKNRGEGRPRVKDGKELRLRFVLSNATNRLGLDLAQLVQQMLAQVGIMVDITKVPANDYGPKYLFTGNFDMVIFRFTGLVYPSSTVSIYQQPKGDQAYLNYGRVSDAKLDHLLKQAAGTLDRTRATQLYNQADAEIWRLGHDVELYQRPQVMAVRKGLANFGVPGLGDIDFAEVGWVKGAPGG</sequence>
<dbReference type="CDD" id="cd08501">
    <property type="entry name" value="PBP2_Lpqw"/>
    <property type="match status" value="1"/>
</dbReference>
<dbReference type="PANTHER" id="PTHR30290:SF65">
    <property type="entry name" value="MONOACYL PHOSPHATIDYLINOSITOL TETRAMANNOSIDE-BINDING PROTEIN LPQW-RELATED"/>
    <property type="match status" value="1"/>
</dbReference>
<dbReference type="Gene3D" id="3.10.105.10">
    <property type="entry name" value="Dipeptide-binding Protein, Domain 3"/>
    <property type="match status" value="1"/>
</dbReference>
<reference evidence="4" key="1">
    <citation type="journal article" date="2019" name="Int. J. Syst. Evol. Microbiol.">
        <title>The Global Catalogue of Microorganisms (GCM) 10K type strain sequencing project: providing services to taxonomists for standard genome sequencing and annotation.</title>
        <authorList>
            <consortium name="The Broad Institute Genomics Platform"/>
            <consortium name="The Broad Institute Genome Sequencing Center for Infectious Disease"/>
            <person name="Wu L."/>
            <person name="Ma J."/>
        </authorList>
    </citation>
    <scope>NUCLEOTIDE SEQUENCE [LARGE SCALE GENOMIC DNA]</scope>
    <source>
        <strain evidence="4">JCM 18409</strain>
    </source>
</reference>
<feature type="chain" id="PRO_5047516879" evidence="1">
    <location>
        <begin position="29"/>
        <end position="568"/>
    </location>
</feature>
<feature type="domain" description="Solute-binding protein family 5" evidence="2">
    <location>
        <begin position="110"/>
        <end position="471"/>
    </location>
</feature>
<dbReference type="SUPFAM" id="SSF53850">
    <property type="entry name" value="Periplasmic binding protein-like II"/>
    <property type="match status" value="1"/>
</dbReference>
<comment type="caution">
    <text evidence="3">The sequence shown here is derived from an EMBL/GenBank/DDBJ whole genome shotgun (WGS) entry which is preliminary data.</text>
</comment>